<accession>A0A0D0CVN0</accession>
<reference evidence="2" key="2">
    <citation type="submission" date="2015-01" db="EMBL/GenBank/DDBJ databases">
        <title>Evolutionary Origins and Diversification of the Mycorrhizal Mutualists.</title>
        <authorList>
            <consortium name="DOE Joint Genome Institute"/>
            <consortium name="Mycorrhizal Genomics Consortium"/>
            <person name="Kohler A."/>
            <person name="Kuo A."/>
            <person name="Nagy L.G."/>
            <person name="Floudas D."/>
            <person name="Copeland A."/>
            <person name="Barry K.W."/>
            <person name="Cichocki N."/>
            <person name="Veneault-Fourrey C."/>
            <person name="LaButti K."/>
            <person name="Lindquist E.A."/>
            <person name="Lipzen A."/>
            <person name="Lundell T."/>
            <person name="Morin E."/>
            <person name="Murat C."/>
            <person name="Riley R."/>
            <person name="Ohm R."/>
            <person name="Sun H."/>
            <person name="Tunlid A."/>
            <person name="Henrissat B."/>
            <person name="Grigoriev I.V."/>
            <person name="Hibbett D.S."/>
            <person name="Martin F."/>
        </authorList>
    </citation>
    <scope>NUCLEOTIDE SEQUENCE [LARGE SCALE GENOMIC DNA]</scope>
    <source>
        <strain evidence="2">Ve08.2h10</strain>
    </source>
</reference>
<organism evidence="1 2">
    <name type="scientific">Paxillus rubicundulus Ve08.2h10</name>
    <dbReference type="NCBI Taxonomy" id="930991"/>
    <lineage>
        <taxon>Eukaryota</taxon>
        <taxon>Fungi</taxon>
        <taxon>Dikarya</taxon>
        <taxon>Basidiomycota</taxon>
        <taxon>Agaricomycotina</taxon>
        <taxon>Agaricomycetes</taxon>
        <taxon>Agaricomycetidae</taxon>
        <taxon>Boletales</taxon>
        <taxon>Paxilineae</taxon>
        <taxon>Paxillaceae</taxon>
        <taxon>Paxillus</taxon>
    </lineage>
</organism>
<dbReference type="EMBL" id="KN826265">
    <property type="protein sequence ID" value="KIK79498.1"/>
    <property type="molecule type" value="Genomic_DNA"/>
</dbReference>
<dbReference type="OrthoDB" id="2506088at2759"/>
<protein>
    <submittedName>
        <fullName evidence="1">Uncharacterized protein</fullName>
    </submittedName>
</protein>
<gene>
    <name evidence="1" type="ORF">PAXRUDRAFT_16304</name>
</gene>
<evidence type="ECO:0000313" key="1">
    <source>
        <dbReference type="EMBL" id="KIK79498.1"/>
    </source>
</evidence>
<dbReference type="InParanoid" id="A0A0D0CVN0"/>
<evidence type="ECO:0000313" key="2">
    <source>
        <dbReference type="Proteomes" id="UP000054538"/>
    </source>
</evidence>
<proteinExistence type="predicted"/>
<sequence length="116" mass="12643">MLADIKEQLELLKQSGGTENVKNAVRKSSTHDVASTAIIDHLLNLGKCLRKRGAGTTAIPEPEVHTQLEQEFKASLAGQTINNVINPLLGMPGVDIPQDTPTKILHTILFGIIKYY</sequence>
<dbReference type="HOGENOM" id="CLU_2097594_0_0_1"/>
<dbReference type="Proteomes" id="UP000054538">
    <property type="component" value="Unassembled WGS sequence"/>
</dbReference>
<dbReference type="STRING" id="930991.A0A0D0CVN0"/>
<keyword evidence="2" id="KW-1185">Reference proteome</keyword>
<dbReference type="AlphaFoldDB" id="A0A0D0CVN0"/>
<name>A0A0D0CVN0_9AGAM</name>
<reference evidence="1 2" key="1">
    <citation type="submission" date="2014-04" db="EMBL/GenBank/DDBJ databases">
        <authorList>
            <consortium name="DOE Joint Genome Institute"/>
            <person name="Kuo A."/>
            <person name="Kohler A."/>
            <person name="Jargeat P."/>
            <person name="Nagy L.G."/>
            <person name="Floudas D."/>
            <person name="Copeland A."/>
            <person name="Barry K.W."/>
            <person name="Cichocki N."/>
            <person name="Veneault-Fourrey C."/>
            <person name="LaButti K."/>
            <person name="Lindquist E.A."/>
            <person name="Lipzen A."/>
            <person name="Lundell T."/>
            <person name="Morin E."/>
            <person name="Murat C."/>
            <person name="Sun H."/>
            <person name="Tunlid A."/>
            <person name="Henrissat B."/>
            <person name="Grigoriev I.V."/>
            <person name="Hibbett D.S."/>
            <person name="Martin F."/>
            <person name="Nordberg H.P."/>
            <person name="Cantor M.N."/>
            <person name="Hua S.X."/>
        </authorList>
    </citation>
    <scope>NUCLEOTIDE SEQUENCE [LARGE SCALE GENOMIC DNA]</scope>
    <source>
        <strain evidence="1 2">Ve08.2h10</strain>
    </source>
</reference>